<evidence type="ECO:0000313" key="3">
    <source>
        <dbReference type="Proteomes" id="UP001417504"/>
    </source>
</evidence>
<organism evidence="2 3">
    <name type="scientific">Stephania japonica</name>
    <dbReference type="NCBI Taxonomy" id="461633"/>
    <lineage>
        <taxon>Eukaryota</taxon>
        <taxon>Viridiplantae</taxon>
        <taxon>Streptophyta</taxon>
        <taxon>Embryophyta</taxon>
        <taxon>Tracheophyta</taxon>
        <taxon>Spermatophyta</taxon>
        <taxon>Magnoliopsida</taxon>
        <taxon>Ranunculales</taxon>
        <taxon>Menispermaceae</taxon>
        <taxon>Menispermoideae</taxon>
        <taxon>Cissampelideae</taxon>
        <taxon>Stephania</taxon>
    </lineage>
</organism>
<evidence type="ECO:0000256" key="1">
    <source>
        <dbReference type="SAM" id="MobiDB-lite"/>
    </source>
</evidence>
<protein>
    <submittedName>
        <fullName evidence="2">Uncharacterized protein</fullName>
    </submittedName>
</protein>
<keyword evidence="3" id="KW-1185">Reference proteome</keyword>
<dbReference type="EMBL" id="JBBNAE010000008">
    <property type="protein sequence ID" value="KAK9102202.1"/>
    <property type="molecule type" value="Genomic_DNA"/>
</dbReference>
<reference evidence="2 3" key="1">
    <citation type="submission" date="2024-01" db="EMBL/GenBank/DDBJ databases">
        <title>Genome assemblies of Stephania.</title>
        <authorList>
            <person name="Yang L."/>
        </authorList>
    </citation>
    <scope>NUCLEOTIDE SEQUENCE [LARGE SCALE GENOMIC DNA]</scope>
    <source>
        <strain evidence="2">QJT</strain>
        <tissue evidence="2">Leaf</tissue>
    </source>
</reference>
<name>A0AAP0F1M7_9MAGN</name>
<comment type="caution">
    <text evidence="2">The sequence shown here is derived from an EMBL/GenBank/DDBJ whole genome shotgun (WGS) entry which is preliminary data.</text>
</comment>
<dbReference type="Proteomes" id="UP001417504">
    <property type="component" value="Unassembled WGS sequence"/>
</dbReference>
<sequence>MSLSTDSNLDDPNSVPTLKNFDTARLSAGPRVRSVSTLSESSSAHKSLL</sequence>
<evidence type="ECO:0000313" key="2">
    <source>
        <dbReference type="EMBL" id="KAK9102202.1"/>
    </source>
</evidence>
<accession>A0AAP0F1M7</accession>
<gene>
    <name evidence="2" type="ORF">Sjap_019456</name>
</gene>
<dbReference type="AlphaFoldDB" id="A0AAP0F1M7"/>
<feature type="region of interest" description="Disordered" evidence="1">
    <location>
        <begin position="1"/>
        <end position="49"/>
    </location>
</feature>
<feature type="compositionally biased region" description="Polar residues" evidence="1">
    <location>
        <begin position="1"/>
        <end position="17"/>
    </location>
</feature>
<proteinExistence type="predicted"/>